<feature type="transmembrane region" description="Helical" evidence="6">
    <location>
        <begin position="433"/>
        <end position="451"/>
    </location>
</feature>
<keyword evidence="9" id="KW-1185">Reference proteome</keyword>
<dbReference type="AlphaFoldDB" id="A0A516H3S9"/>
<sequence>MESRAAQQPAPCTGRCPCRISAGQGRIFRAGRHPGSGRRRISQPARHPPHSRFRAQIARIMIRTDIASLELTAGSGWTDVLRRINLYLFALLPLLLLFWRGGADAAASVIGISFLAVVIARRQWGLATHPLFAALLAIWLLLNLLVSPLAVDPAASFSRSVVWLRFALLFAAATCWLIQSRRDLKLVVVIWSATLAVSIVDGLVQLISGTSLTGNPMYNTTRLTGPLDRPNIGMFVARLGFPLLAAAPLLLGLRGRGIHIAAVAVAAVVGFVFILLTGERSAALLCAAALGAAGLGGILTFPRYRLQVLATLLVTGSIGGVVAAMSERIWYRVLQFGTVLKHFADSHYAELFGIGFDIWYNYPVFGAGMKNFQASCWAISAPQVTDGCPTHPHNIYIEWLAETGTVGLVFYLAFLVLVLAAAWPLLRGSTTARLTGLLVAGCFVVLLFPLIATQSQFSNWPALVFWTSLALTMAIARLALKEHS</sequence>
<comment type="subcellular location">
    <subcellularLocation>
        <location evidence="1">Membrane</location>
        <topology evidence="1">Multi-pass membrane protein</topology>
    </subcellularLocation>
</comment>
<feature type="transmembrane region" description="Helical" evidence="6">
    <location>
        <begin position="105"/>
        <end position="124"/>
    </location>
</feature>
<dbReference type="GO" id="GO:0016020">
    <property type="term" value="C:membrane"/>
    <property type="evidence" value="ECO:0007669"/>
    <property type="project" value="UniProtKB-SubCell"/>
</dbReference>
<dbReference type="OrthoDB" id="5801261at2"/>
<evidence type="ECO:0000259" key="7">
    <source>
        <dbReference type="Pfam" id="PF04932"/>
    </source>
</evidence>
<feature type="compositionally biased region" description="Basic residues" evidence="5">
    <location>
        <begin position="29"/>
        <end position="51"/>
    </location>
</feature>
<evidence type="ECO:0000256" key="6">
    <source>
        <dbReference type="SAM" id="Phobius"/>
    </source>
</evidence>
<feature type="transmembrane region" description="Helical" evidence="6">
    <location>
        <begin position="186"/>
        <end position="212"/>
    </location>
</feature>
<dbReference type="Proteomes" id="UP000317496">
    <property type="component" value="Chromosome"/>
</dbReference>
<dbReference type="EMBL" id="CP041636">
    <property type="protein sequence ID" value="QDO98250.1"/>
    <property type="molecule type" value="Genomic_DNA"/>
</dbReference>
<reference evidence="8 9" key="1">
    <citation type="submission" date="2019-07" db="EMBL/GenBank/DDBJ databases">
        <title>Genome sequencing for Ferrovibrio sp. K5.</title>
        <authorList>
            <person name="Park S.-J."/>
        </authorList>
    </citation>
    <scope>NUCLEOTIDE SEQUENCE [LARGE SCALE GENOMIC DNA]</scope>
    <source>
        <strain evidence="8 9">K5</strain>
    </source>
</reference>
<evidence type="ECO:0000256" key="5">
    <source>
        <dbReference type="SAM" id="MobiDB-lite"/>
    </source>
</evidence>
<accession>A0A516H3S9</accession>
<feature type="region of interest" description="Disordered" evidence="5">
    <location>
        <begin position="28"/>
        <end position="51"/>
    </location>
</feature>
<feature type="transmembrane region" description="Helical" evidence="6">
    <location>
        <begin position="258"/>
        <end position="276"/>
    </location>
</feature>
<dbReference type="GO" id="GO:0016874">
    <property type="term" value="F:ligase activity"/>
    <property type="evidence" value="ECO:0007669"/>
    <property type="project" value="UniProtKB-KW"/>
</dbReference>
<feature type="transmembrane region" description="Helical" evidence="6">
    <location>
        <begin position="162"/>
        <end position="179"/>
    </location>
</feature>
<feature type="transmembrane region" description="Helical" evidence="6">
    <location>
        <begin position="308"/>
        <end position="326"/>
    </location>
</feature>
<keyword evidence="4 6" id="KW-0472">Membrane</keyword>
<dbReference type="KEGG" id="fer:FNB15_13645"/>
<proteinExistence type="predicted"/>
<name>A0A516H3S9_9PROT</name>
<gene>
    <name evidence="8" type="ORF">FNB15_13645</name>
</gene>
<dbReference type="InterPro" id="IPR007016">
    <property type="entry name" value="O-antigen_ligase-rel_domated"/>
</dbReference>
<dbReference type="PANTHER" id="PTHR37422:SF13">
    <property type="entry name" value="LIPOPOLYSACCHARIDE BIOSYNTHESIS PROTEIN PA4999-RELATED"/>
    <property type="match status" value="1"/>
</dbReference>
<evidence type="ECO:0000256" key="3">
    <source>
        <dbReference type="ARBA" id="ARBA00022989"/>
    </source>
</evidence>
<protein>
    <submittedName>
        <fullName evidence="8">O-antigen ligase family protein</fullName>
    </submittedName>
</protein>
<dbReference type="PANTHER" id="PTHR37422">
    <property type="entry name" value="TEICHURONIC ACID BIOSYNTHESIS PROTEIN TUAE"/>
    <property type="match status" value="1"/>
</dbReference>
<dbReference type="Pfam" id="PF04932">
    <property type="entry name" value="Wzy_C"/>
    <property type="match status" value="1"/>
</dbReference>
<feature type="transmembrane region" description="Helical" evidence="6">
    <location>
        <begin position="232"/>
        <end position="251"/>
    </location>
</feature>
<keyword evidence="3 6" id="KW-1133">Transmembrane helix</keyword>
<feature type="transmembrane region" description="Helical" evidence="6">
    <location>
        <begin position="408"/>
        <end position="426"/>
    </location>
</feature>
<evidence type="ECO:0000313" key="8">
    <source>
        <dbReference type="EMBL" id="QDO98250.1"/>
    </source>
</evidence>
<feature type="transmembrane region" description="Helical" evidence="6">
    <location>
        <begin position="131"/>
        <end position="150"/>
    </location>
</feature>
<evidence type="ECO:0000256" key="2">
    <source>
        <dbReference type="ARBA" id="ARBA00022692"/>
    </source>
</evidence>
<keyword evidence="8" id="KW-0436">Ligase</keyword>
<dbReference type="InterPro" id="IPR051533">
    <property type="entry name" value="WaaL-like"/>
</dbReference>
<feature type="transmembrane region" description="Helical" evidence="6">
    <location>
        <begin position="282"/>
        <end position="301"/>
    </location>
</feature>
<feature type="transmembrane region" description="Helical" evidence="6">
    <location>
        <begin position="463"/>
        <end position="480"/>
    </location>
</feature>
<evidence type="ECO:0000313" key="9">
    <source>
        <dbReference type="Proteomes" id="UP000317496"/>
    </source>
</evidence>
<evidence type="ECO:0000256" key="4">
    <source>
        <dbReference type="ARBA" id="ARBA00023136"/>
    </source>
</evidence>
<organism evidence="8 9">
    <name type="scientific">Ferrovibrio terrae</name>
    <dbReference type="NCBI Taxonomy" id="2594003"/>
    <lineage>
        <taxon>Bacteria</taxon>
        <taxon>Pseudomonadati</taxon>
        <taxon>Pseudomonadota</taxon>
        <taxon>Alphaproteobacteria</taxon>
        <taxon>Rhodospirillales</taxon>
        <taxon>Rhodospirillaceae</taxon>
        <taxon>Ferrovibrio</taxon>
    </lineage>
</organism>
<evidence type="ECO:0000256" key="1">
    <source>
        <dbReference type="ARBA" id="ARBA00004141"/>
    </source>
</evidence>
<feature type="domain" description="O-antigen ligase-related" evidence="7">
    <location>
        <begin position="266"/>
        <end position="412"/>
    </location>
</feature>
<keyword evidence="2 6" id="KW-0812">Transmembrane</keyword>